<dbReference type="EMBL" id="RSEC01000036">
    <property type="protein sequence ID" value="RSD19313.1"/>
    <property type="molecule type" value="Genomic_DNA"/>
</dbReference>
<dbReference type="GO" id="GO:0046872">
    <property type="term" value="F:metal ion binding"/>
    <property type="evidence" value="ECO:0007669"/>
    <property type="project" value="UniProtKB-KW"/>
</dbReference>
<evidence type="ECO:0000256" key="2">
    <source>
        <dbReference type="ARBA" id="ARBA00022670"/>
    </source>
</evidence>
<keyword evidence="2" id="KW-0645">Protease</keyword>
<dbReference type="SUPFAM" id="SSF54897">
    <property type="entry name" value="Protease propeptides/inhibitors"/>
    <property type="match status" value="1"/>
</dbReference>
<evidence type="ECO:0000256" key="7">
    <source>
        <dbReference type="ARBA" id="ARBA00023145"/>
    </source>
</evidence>
<name>A0A427TAD7_9PSEU</name>
<evidence type="ECO:0000256" key="6">
    <source>
        <dbReference type="ARBA" id="ARBA00022837"/>
    </source>
</evidence>
<reference evidence="10 11" key="1">
    <citation type="submission" date="2018-12" db="EMBL/GenBank/DDBJ databases">
        <title>Amycolatopsis eburnea sp. nov. actinomycete associate with arbuscular mycorrhiza fungal spore.</title>
        <authorList>
            <person name="Lumyong S."/>
            <person name="Chaiya L."/>
        </authorList>
    </citation>
    <scope>NUCLEOTIDE SEQUENCE [LARGE SCALE GENOMIC DNA]</scope>
    <source>
        <strain evidence="10 11">GLM-1</strain>
    </source>
</reference>
<evidence type="ECO:0000256" key="4">
    <source>
        <dbReference type="ARBA" id="ARBA00022801"/>
    </source>
</evidence>
<dbReference type="PROSITE" id="PS51695">
    <property type="entry name" value="SEDOLISIN"/>
    <property type="match status" value="1"/>
</dbReference>
<dbReference type="CDD" id="cd11377">
    <property type="entry name" value="Pro-peptidase_S53"/>
    <property type="match status" value="1"/>
</dbReference>
<keyword evidence="5" id="KW-0720">Serine protease</keyword>
<feature type="domain" description="Peptidase S53" evidence="9">
    <location>
        <begin position="203"/>
        <end position="549"/>
    </location>
</feature>
<dbReference type="GO" id="GO:0008240">
    <property type="term" value="F:tripeptidyl-peptidase activity"/>
    <property type="evidence" value="ECO:0007669"/>
    <property type="project" value="TreeGrafter"/>
</dbReference>
<dbReference type="PANTHER" id="PTHR14218:SF15">
    <property type="entry name" value="TRIPEPTIDYL-PEPTIDASE 1"/>
    <property type="match status" value="1"/>
</dbReference>
<evidence type="ECO:0000256" key="8">
    <source>
        <dbReference type="SAM" id="SignalP"/>
    </source>
</evidence>
<feature type="signal peptide" evidence="8">
    <location>
        <begin position="1"/>
        <end position="27"/>
    </location>
</feature>
<keyword evidence="6" id="KW-0106">Calcium</keyword>
<keyword evidence="3" id="KW-0479">Metal-binding</keyword>
<dbReference type="InterPro" id="IPR050819">
    <property type="entry name" value="Tripeptidyl-peptidase_I"/>
</dbReference>
<evidence type="ECO:0000256" key="1">
    <source>
        <dbReference type="ARBA" id="ARBA00001913"/>
    </source>
</evidence>
<dbReference type="OrthoDB" id="3480681at2"/>
<dbReference type="Pfam" id="PF09286">
    <property type="entry name" value="Pro-kuma_activ"/>
    <property type="match status" value="1"/>
</dbReference>
<proteinExistence type="predicted"/>
<gene>
    <name evidence="10" type="ORF">EIY87_13450</name>
</gene>
<dbReference type="SMART" id="SM00944">
    <property type="entry name" value="Pro-kuma_activ"/>
    <property type="match status" value="1"/>
</dbReference>
<keyword evidence="7" id="KW-0865">Zymogen</keyword>
<evidence type="ECO:0000256" key="5">
    <source>
        <dbReference type="ARBA" id="ARBA00022825"/>
    </source>
</evidence>
<dbReference type="CDD" id="cd04056">
    <property type="entry name" value="Peptidases_S53"/>
    <property type="match status" value="1"/>
</dbReference>
<evidence type="ECO:0000259" key="9">
    <source>
        <dbReference type="PROSITE" id="PS51695"/>
    </source>
</evidence>
<dbReference type="GO" id="GO:0004252">
    <property type="term" value="F:serine-type endopeptidase activity"/>
    <property type="evidence" value="ECO:0007669"/>
    <property type="project" value="InterPro"/>
</dbReference>
<evidence type="ECO:0000313" key="11">
    <source>
        <dbReference type="Proteomes" id="UP000267081"/>
    </source>
</evidence>
<accession>A0A427TAD7</accession>
<dbReference type="InterPro" id="IPR030400">
    <property type="entry name" value="Sedolisin_dom"/>
</dbReference>
<feature type="chain" id="PRO_5019126491" evidence="8">
    <location>
        <begin position="28"/>
        <end position="549"/>
    </location>
</feature>
<keyword evidence="8" id="KW-0732">Signal</keyword>
<organism evidence="10 11">
    <name type="scientific">Amycolatopsis eburnea</name>
    <dbReference type="NCBI Taxonomy" id="2267691"/>
    <lineage>
        <taxon>Bacteria</taxon>
        <taxon>Bacillati</taxon>
        <taxon>Actinomycetota</taxon>
        <taxon>Actinomycetes</taxon>
        <taxon>Pseudonocardiales</taxon>
        <taxon>Pseudonocardiaceae</taxon>
        <taxon>Amycolatopsis</taxon>
    </lineage>
</organism>
<dbReference type="Proteomes" id="UP000267081">
    <property type="component" value="Unassembled WGS sequence"/>
</dbReference>
<keyword evidence="4" id="KW-0378">Hydrolase</keyword>
<sequence>MRLRKLVAAAVPLPALLCLAVAVPAAAAPEPLVTLADNAAPLINSVRTGDVAPDRPITAALSLKLHDQQALEKFLADVQNPASPQYHRFLTPAQFNARFGPTQADVDKAVSFLGKAGATGIKVSGNRQAVTFTGSAARLESAFGTRIGTYHDQVSGRDFFANDAAPAVPAGVSDVVSGVVGLDDHAVRTHSSKAAVKPNAVKAVTPPVLKTAYGTSGLSATGSGVKVGFVEFDGYQKANITKYDSTYGLSAGSVTTVPVSGANYDSSPGDGQIEVELDIEVVHALAAAASDYVYEAPNSSAGELAMYQKIASDHTVNVVSISWGACESAEGSSAAKSVSSAIATGTAEGISYFAAAGDDGTTDCYRQTGSTAKAVDFPASSPNVTGVGGTQLTVTSSNTYSSETAWNDGASNGSTGGGTSTVFTAPSWQSAQSTTYRKVPDVSADAASGSGYYIYTAGAWETVWGTSGAAPLWAAFATLQNQVHGGGLGNLNPKFYSIGNGSSYATGFHDVTTGNNSLHGTTGFTAGTKYDQVTGWGSFKGTGLSGLIG</sequence>
<keyword evidence="11" id="KW-1185">Reference proteome</keyword>
<protein>
    <submittedName>
        <fullName evidence="10">Pseudomonapepsin</fullName>
    </submittedName>
</protein>
<evidence type="ECO:0000256" key="3">
    <source>
        <dbReference type="ARBA" id="ARBA00022723"/>
    </source>
</evidence>
<dbReference type="AlphaFoldDB" id="A0A427TAD7"/>
<dbReference type="InterPro" id="IPR015366">
    <property type="entry name" value="S53_propep"/>
</dbReference>
<dbReference type="Gene3D" id="3.40.50.200">
    <property type="entry name" value="Peptidase S8/S53 domain"/>
    <property type="match status" value="1"/>
</dbReference>
<dbReference type="RefSeq" id="WP_125308035.1">
    <property type="nucleotide sequence ID" value="NZ_RSEC01000036.1"/>
</dbReference>
<comment type="cofactor">
    <cofactor evidence="1">
        <name>Ca(2+)</name>
        <dbReference type="ChEBI" id="CHEBI:29108"/>
    </cofactor>
</comment>
<dbReference type="PANTHER" id="PTHR14218">
    <property type="entry name" value="PROTEASE S8 TRIPEPTIDYL PEPTIDASE I CLN2"/>
    <property type="match status" value="1"/>
</dbReference>
<dbReference type="GO" id="GO:0006508">
    <property type="term" value="P:proteolysis"/>
    <property type="evidence" value="ECO:0007669"/>
    <property type="project" value="UniProtKB-KW"/>
</dbReference>
<comment type="caution">
    <text evidence="10">The sequence shown here is derived from an EMBL/GenBank/DDBJ whole genome shotgun (WGS) entry which is preliminary data.</text>
</comment>
<dbReference type="InterPro" id="IPR036852">
    <property type="entry name" value="Peptidase_S8/S53_dom_sf"/>
</dbReference>
<dbReference type="SUPFAM" id="SSF52743">
    <property type="entry name" value="Subtilisin-like"/>
    <property type="match status" value="1"/>
</dbReference>
<evidence type="ECO:0000313" key="10">
    <source>
        <dbReference type="EMBL" id="RSD19313.1"/>
    </source>
</evidence>